<dbReference type="Proteomes" id="UP000266673">
    <property type="component" value="Unassembled WGS sequence"/>
</dbReference>
<evidence type="ECO:0000313" key="2">
    <source>
        <dbReference type="Proteomes" id="UP000266673"/>
    </source>
</evidence>
<proteinExistence type="predicted"/>
<gene>
    <name evidence="1" type="ORF">C2G38_2198654</name>
</gene>
<comment type="caution">
    <text evidence="1">The sequence shown here is derived from an EMBL/GenBank/DDBJ whole genome shotgun (WGS) entry which is preliminary data.</text>
</comment>
<protein>
    <recommendedName>
        <fullName evidence="3">DUF659 domain-containing protein</fullName>
    </recommendedName>
</protein>
<dbReference type="AlphaFoldDB" id="A0A397USD7"/>
<dbReference type="EMBL" id="QKWP01000952">
    <property type="protein sequence ID" value="RIB13140.1"/>
    <property type="molecule type" value="Genomic_DNA"/>
</dbReference>
<name>A0A397USD7_9GLOM</name>
<evidence type="ECO:0008006" key="3">
    <source>
        <dbReference type="Google" id="ProtNLM"/>
    </source>
</evidence>
<reference evidence="1 2" key="1">
    <citation type="submission" date="2018-06" db="EMBL/GenBank/DDBJ databases">
        <title>Comparative genomics reveals the genomic features of Rhizophagus irregularis, R. cerebriforme, R. diaphanum and Gigaspora rosea, and their symbiotic lifestyle signature.</title>
        <authorList>
            <person name="Morin E."/>
            <person name="San Clemente H."/>
            <person name="Chen E.C.H."/>
            <person name="De La Providencia I."/>
            <person name="Hainaut M."/>
            <person name="Kuo A."/>
            <person name="Kohler A."/>
            <person name="Murat C."/>
            <person name="Tang N."/>
            <person name="Roy S."/>
            <person name="Loubradou J."/>
            <person name="Henrissat B."/>
            <person name="Grigoriev I.V."/>
            <person name="Corradi N."/>
            <person name="Roux C."/>
            <person name="Martin F.M."/>
        </authorList>
    </citation>
    <scope>NUCLEOTIDE SEQUENCE [LARGE SCALE GENOMIC DNA]</scope>
    <source>
        <strain evidence="1 2">DAOM 194757</strain>
    </source>
</reference>
<sequence>MTVLNPKITFLSHKQLSGKILNEAVTEFIFKIEKIAQNGIQWLLESVLITLSGEPLIWKAQDVSAKRSCTNNIILKVEELFNKLEFKNINAIALVTDSTAAYAAARKQLQKSPTFKNVIDDATTVTSYFENILIAKYKPCNDSSDDESSDFQSTSELLLLYKICDIINNDNCKKKSPFNITTSKQFGSDVIGYWDYYISCAKELDQFHKVLAISQLRGIINRNHYVQELKELKKLNNAISTTFLLSHNNKKYTSIVQDTNNEDGYIEIKKDEDDDDILLWTSISDDNTNENAL</sequence>
<accession>A0A397USD7</accession>
<keyword evidence="2" id="KW-1185">Reference proteome</keyword>
<evidence type="ECO:0000313" key="1">
    <source>
        <dbReference type="EMBL" id="RIB13140.1"/>
    </source>
</evidence>
<dbReference type="OrthoDB" id="2436883at2759"/>
<organism evidence="1 2">
    <name type="scientific">Gigaspora rosea</name>
    <dbReference type="NCBI Taxonomy" id="44941"/>
    <lineage>
        <taxon>Eukaryota</taxon>
        <taxon>Fungi</taxon>
        <taxon>Fungi incertae sedis</taxon>
        <taxon>Mucoromycota</taxon>
        <taxon>Glomeromycotina</taxon>
        <taxon>Glomeromycetes</taxon>
        <taxon>Diversisporales</taxon>
        <taxon>Gigasporaceae</taxon>
        <taxon>Gigaspora</taxon>
    </lineage>
</organism>